<evidence type="ECO:0000313" key="1">
    <source>
        <dbReference type="EMBL" id="KEH16275.1"/>
    </source>
</evidence>
<evidence type="ECO:0000313" key="2">
    <source>
        <dbReference type="EnsemblPlants" id="KEH16275"/>
    </source>
</evidence>
<dbReference type="HOGENOM" id="CLU_779318_0_0_1"/>
<protein>
    <recommendedName>
        <fullName evidence="4">Aminotransferase-like plant mobile domain-containing protein</fullName>
    </recommendedName>
</protein>
<evidence type="ECO:0000313" key="3">
    <source>
        <dbReference type="Proteomes" id="UP000002051"/>
    </source>
</evidence>
<name>A0A072TRU2_MEDTR</name>
<dbReference type="AlphaFoldDB" id="A0A072TRU2"/>
<organism evidence="1 3">
    <name type="scientific">Medicago truncatula</name>
    <name type="common">Barrel medic</name>
    <name type="synonym">Medicago tribuloides</name>
    <dbReference type="NCBI Taxonomy" id="3880"/>
    <lineage>
        <taxon>Eukaryota</taxon>
        <taxon>Viridiplantae</taxon>
        <taxon>Streptophyta</taxon>
        <taxon>Embryophyta</taxon>
        <taxon>Tracheophyta</taxon>
        <taxon>Spermatophyta</taxon>
        <taxon>Magnoliopsida</taxon>
        <taxon>eudicotyledons</taxon>
        <taxon>Gunneridae</taxon>
        <taxon>Pentapetalae</taxon>
        <taxon>rosids</taxon>
        <taxon>fabids</taxon>
        <taxon>Fabales</taxon>
        <taxon>Fabaceae</taxon>
        <taxon>Papilionoideae</taxon>
        <taxon>50 kb inversion clade</taxon>
        <taxon>NPAAA clade</taxon>
        <taxon>Hologalegina</taxon>
        <taxon>IRL clade</taxon>
        <taxon>Trifolieae</taxon>
        <taxon>Medicago</taxon>
    </lineage>
</organism>
<sequence>MSGLTPLLTSGYENISHGHPHHWRLLPDRELTHDEGLEMMEADLLFTAEAAAKELTRHGAAHISFGMLKRRYEELFNRCNQMLVPDTQEELDERVKVRLACIKAFLFHFLGWTIFSGKNSKNINLIWLFALQDMDELNIWDLLSYMSSYLLPPTHMWPPVVGWTLAHFSNIIPRIDDDDYNPTVSPLVSQWKPPRGFSNPGHYRAAIDLLDHSHVTWRPYERRRHITPFQDICWYSGWIMASSDRMGYMRWFIRVSHPIVNPPAAIPDYAAAAPPHPVPPYEEVLVEQQWARHPPDPYQIISNIRARVDGAIGHPVVFHNLEEVMCLMHGIQFEWSMKEQMPAPRRWSRSPRDGPV</sequence>
<accession>A0A072TRU2</accession>
<dbReference type="EnsemblPlants" id="KEH16275">
    <property type="protein sequence ID" value="KEH16275"/>
    <property type="gene ID" value="MTR_0251s0060"/>
</dbReference>
<dbReference type="EMBL" id="KL402976">
    <property type="protein sequence ID" value="KEH16275.1"/>
    <property type="molecule type" value="Genomic_DNA"/>
</dbReference>
<proteinExistence type="predicted"/>
<keyword evidence="3" id="KW-1185">Reference proteome</keyword>
<reference evidence="1 3" key="1">
    <citation type="journal article" date="2011" name="Nature">
        <title>The Medicago genome provides insight into the evolution of rhizobial symbioses.</title>
        <authorList>
            <person name="Young N.D."/>
            <person name="Debelle F."/>
            <person name="Oldroyd G.E."/>
            <person name="Geurts R."/>
            <person name="Cannon S.B."/>
            <person name="Udvardi M.K."/>
            <person name="Benedito V.A."/>
            <person name="Mayer K.F."/>
            <person name="Gouzy J."/>
            <person name="Schoof H."/>
            <person name="Van de Peer Y."/>
            <person name="Proost S."/>
            <person name="Cook D.R."/>
            <person name="Meyers B.C."/>
            <person name="Spannagl M."/>
            <person name="Cheung F."/>
            <person name="De Mita S."/>
            <person name="Krishnakumar V."/>
            <person name="Gundlach H."/>
            <person name="Zhou S."/>
            <person name="Mudge J."/>
            <person name="Bharti A.K."/>
            <person name="Murray J.D."/>
            <person name="Naoumkina M.A."/>
            <person name="Rosen B."/>
            <person name="Silverstein K.A."/>
            <person name="Tang H."/>
            <person name="Rombauts S."/>
            <person name="Zhao P.X."/>
            <person name="Zhou P."/>
            <person name="Barbe V."/>
            <person name="Bardou P."/>
            <person name="Bechner M."/>
            <person name="Bellec A."/>
            <person name="Berger A."/>
            <person name="Berges H."/>
            <person name="Bidwell S."/>
            <person name="Bisseling T."/>
            <person name="Choisne N."/>
            <person name="Couloux A."/>
            <person name="Denny R."/>
            <person name="Deshpande S."/>
            <person name="Dai X."/>
            <person name="Doyle J.J."/>
            <person name="Dudez A.M."/>
            <person name="Farmer A.D."/>
            <person name="Fouteau S."/>
            <person name="Franken C."/>
            <person name="Gibelin C."/>
            <person name="Gish J."/>
            <person name="Goldstein S."/>
            <person name="Gonzalez A.J."/>
            <person name="Green P.J."/>
            <person name="Hallab A."/>
            <person name="Hartog M."/>
            <person name="Hua A."/>
            <person name="Humphray S.J."/>
            <person name="Jeong D.H."/>
            <person name="Jing Y."/>
            <person name="Jocker A."/>
            <person name="Kenton S.M."/>
            <person name="Kim D.J."/>
            <person name="Klee K."/>
            <person name="Lai H."/>
            <person name="Lang C."/>
            <person name="Lin S."/>
            <person name="Macmil S.L."/>
            <person name="Magdelenat G."/>
            <person name="Matthews L."/>
            <person name="McCorrison J."/>
            <person name="Monaghan E.L."/>
            <person name="Mun J.H."/>
            <person name="Najar F.Z."/>
            <person name="Nicholson C."/>
            <person name="Noirot C."/>
            <person name="O'Bleness M."/>
            <person name="Paule C.R."/>
            <person name="Poulain J."/>
            <person name="Prion F."/>
            <person name="Qin B."/>
            <person name="Qu C."/>
            <person name="Retzel E.F."/>
            <person name="Riddle C."/>
            <person name="Sallet E."/>
            <person name="Samain S."/>
            <person name="Samson N."/>
            <person name="Sanders I."/>
            <person name="Saurat O."/>
            <person name="Scarpelli C."/>
            <person name="Schiex T."/>
            <person name="Segurens B."/>
            <person name="Severin A.J."/>
            <person name="Sherrier D.J."/>
            <person name="Shi R."/>
            <person name="Sims S."/>
            <person name="Singer S.R."/>
            <person name="Sinharoy S."/>
            <person name="Sterck L."/>
            <person name="Viollet A."/>
            <person name="Wang B.B."/>
            <person name="Wang K."/>
            <person name="Wang M."/>
            <person name="Wang X."/>
            <person name="Warfsmann J."/>
            <person name="Weissenbach J."/>
            <person name="White D.D."/>
            <person name="White J.D."/>
            <person name="Wiley G.B."/>
            <person name="Wincker P."/>
            <person name="Xing Y."/>
            <person name="Yang L."/>
            <person name="Yao Z."/>
            <person name="Ying F."/>
            <person name="Zhai J."/>
            <person name="Zhou L."/>
            <person name="Zuber A."/>
            <person name="Denarie J."/>
            <person name="Dixon R.A."/>
            <person name="May G.D."/>
            <person name="Schwartz D.C."/>
            <person name="Rogers J."/>
            <person name="Quetier F."/>
            <person name="Town C.D."/>
            <person name="Roe B.A."/>
        </authorList>
    </citation>
    <scope>NUCLEOTIDE SEQUENCE [LARGE SCALE GENOMIC DNA]</scope>
    <source>
        <strain evidence="1">A17</strain>
        <strain evidence="2 3">cv. Jemalong A17</strain>
    </source>
</reference>
<dbReference type="Proteomes" id="UP000002051">
    <property type="component" value="Unassembled WGS sequence"/>
</dbReference>
<gene>
    <name evidence="1" type="ORF">MTR_0251s0060</name>
</gene>
<evidence type="ECO:0008006" key="4">
    <source>
        <dbReference type="Google" id="ProtNLM"/>
    </source>
</evidence>
<reference evidence="1 3" key="2">
    <citation type="journal article" date="2014" name="BMC Genomics">
        <title>An improved genome release (version Mt4.0) for the model legume Medicago truncatula.</title>
        <authorList>
            <person name="Tang H."/>
            <person name="Krishnakumar V."/>
            <person name="Bidwell S."/>
            <person name="Rosen B."/>
            <person name="Chan A."/>
            <person name="Zhou S."/>
            <person name="Gentzbittel L."/>
            <person name="Childs K.L."/>
            <person name="Yandell M."/>
            <person name="Gundlach H."/>
            <person name="Mayer K.F."/>
            <person name="Schwartz D.C."/>
            <person name="Town C.D."/>
        </authorList>
    </citation>
    <scope>GENOME REANNOTATION</scope>
    <source>
        <strain evidence="1">A17</strain>
        <strain evidence="2 3">cv. Jemalong A17</strain>
    </source>
</reference>
<reference evidence="2" key="3">
    <citation type="submission" date="2015-06" db="UniProtKB">
        <authorList>
            <consortium name="EnsemblPlants"/>
        </authorList>
    </citation>
    <scope>IDENTIFICATION</scope>
    <source>
        <strain evidence="2">cv. Jemalong A17</strain>
    </source>
</reference>